<sequence length="276" mass="29534">MTAANRAVITDVGGDVTADLGDRYEAGALVEWASVTKTVTAAAALAVLAERDIPRDTPARDLVPDVPDDATYTVDDLIRHRSGLPRVHQGMSAGIVGDPYATVSEADVTRALRQTPTTPGERDYSNLGYAVLGRLVEHVTREAWFTVAERTVLAPLGITSATLDPARERRTLLRSWRGRPREPWSVGSGPYAPAGGIWSTMSDLLRLGVGIGRIEPDFLAWEHRDGLIWHSGQTRDAGVCLLRHGDVTIASHALGAAPGAADRLAVRRLRAVGAVA</sequence>
<evidence type="ECO:0000313" key="2">
    <source>
        <dbReference type="EMBL" id="UYC82080.1"/>
    </source>
</evidence>
<dbReference type="InterPro" id="IPR012338">
    <property type="entry name" value="Beta-lactam/transpept-like"/>
</dbReference>
<dbReference type="RefSeq" id="WP_263345129.1">
    <property type="nucleotide sequence ID" value="NZ_CP106879.1"/>
</dbReference>
<protein>
    <submittedName>
        <fullName evidence="2">Beta-lactamase family protein</fullName>
    </submittedName>
</protein>
<dbReference type="PANTHER" id="PTHR46825:SF9">
    <property type="entry name" value="BETA-LACTAMASE-RELATED DOMAIN-CONTAINING PROTEIN"/>
    <property type="match status" value="1"/>
</dbReference>
<dbReference type="Proteomes" id="UP001062223">
    <property type="component" value="Chromosome"/>
</dbReference>
<dbReference type="Gene3D" id="3.40.710.10">
    <property type="entry name" value="DD-peptidase/beta-lactamase superfamily"/>
    <property type="match status" value="1"/>
</dbReference>
<evidence type="ECO:0000259" key="1">
    <source>
        <dbReference type="Pfam" id="PF00144"/>
    </source>
</evidence>
<dbReference type="EMBL" id="CP106879">
    <property type="protein sequence ID" value="UYC82080.1"/>
    <property type="molecule type" value="Genomic_DNA"/>
</dbReference>
<dbReference type="KEGG" id="cpoi:OE229_06345"/>
<gene>
    <name evidence="2" type="ORF">OE229_06345</name>
</gene>
<feature type="domain" description="Beta-lactamase-related" evidence="1">
    <location>
        <begin position="21"/>
        <end position="209"/>
    </location>
</feature>
<reference evidence="2" key="1">
    <citation type="submission" date="2022-09" db="EMBL/GenBank/DDBJ databases">
        <title>Taxonomy of Curtobacterium flaccumfaciens.</title>
        <authorList>
            <person name="Osdaghi E."/>
            <person name="Taghavi S.M."/>
            <person name="Hamidizade M."/>
            <person name="Abachi H."/>
            <person name="Fazliarab A."/>
            <person name="Baeyen S."/>
            <person name="Portier P."/>
            <person name="Van Vaerenbergh J."/>
            <person name="Jacques M.-A."/>
        </authorList>
    </citation>
    <scope>NUCLEOTIDE SEQUENCE</scope>
    <source>
        <strain evidence="2">AGQB46</strain>
    </source>
</reference>
<accession>A0A9Q9PA73</accession>
<organism evidence="2 3">
    <name type="scientific">Curtobacterium poinsettiae</name>
    <dbReference type="NCBI Taxonomy" id="159612"/>
    <lineage>
        <taxon>Bacteria</taxon>
        <taxon>Bacillati</taxon>
        <taxon>Actinomycetota</taxon>
        <taxon>Actinomycetes</taxon>
        <taxon>Micrococcales</taxon>
        <taxon>Microbacteriaceae</taxon>
        <taxon>Curtobacterium</taxon>
    </lineage>
</organism>
<dbReference type="Pfam" id="PF00144">
    <property type="entry name" value="Beta-lactamase"/>
    <property type="match status" value="1"/>
</dbReference>
<dbReference type="InterPro" id="IPR001466">
    <property type="entry name" value="Beta-lactam-related"/>
</dbReference>
<dbReference type="SUPFAM" id="SSF56601">
    <property type="entry name" value="beta-lactamase/transpeptidase-like"/>
    <property type="match status" value="1"/>
</dbReference>
<dbReference type="AlphaFoldDB" id="A0A9Q9PA73"/>
<proteinExistence type="predicted"/>
<evidence type="ECO:0000313" key="3">
    <source>
        <dbReference type="Proteomes" id="UP001062223"/>
    </source>
</evidence>
<dbReference type="InterPro" id="IPR050491">
    <property type="entry name" value="AmpC-like"/>
</dbReference>
<dbReference type="PANTHER" id="PTHR46825">
    <property type="entry name" value="D-ALANYL-D-ALANINE-CARBOXYPEPTIDASE/ENDOPEPTIDASE AMPH"/>
    <property type="match status" value="1"/>
</dbReference>
<name>A0A9Q9PA73_9MICO</name>